<feature type="repeat" description="ANK" evidence="3">
    <location>
        <begin position="36"/>
        <end position="68"/>
    </location>
</feature>
<dbReference type="PROSITE" id="PS50088">
    <property type="entry name" value="ANK_REPEAT"/>
    <property type="match status" value="1"/>
</dbReference>
<evidence type="ECO:0000313" key="5">
    <source>
        <dbReference type="Proteomes" id="UP000663866"/>
    </source>
</evidence>
<dbReference type="AlphaFoldDB" id="A0A821AQH8"/>
<accession>A0A821AQH8</accession>
<dbReference type="Pfam" id="PF12796">
    <property type="entry name" value="Ank_2"/>
    <property type="match status" value="1"/>
</dbReference>
<protein>
    <submittedName>
        <fullName evidence="4">Uncharacterized protein</fullName>
    </submittedName>
</protein>
<reference evidence="4" key="1">
    <citation type="submission" date="2021-02" db="EMBL/GenBank/DDBJ databases">
        <authorList>
            <person name="Nowell W R."/>
        </authorList>
    </citation>
    <scope>NUCLEOTIDE SEQUENCE</scope>
</reference>
<dbReference type="PROSITE" id="PS50297">
    <property type="entry name" value="ANK_REP_REGION"/>
    <property type="match status" value="1"/>
</dbReference>
<dbReference type="InterPro" id="IPR002110">
    <property type="entry name" value="Ankyrin_rpt"/>
</dbReference>
<dbReference type="InterPro" id="IPR036770">
    <property type="entry name" value="Ankyrin_rpt-contain_sf"/>
</dbReference>
<gene>
    <name evidence="4" type="ORF">OVN521_LOCUS44438</name>
</gene>
<sequence>NTLHRACKQGNFDIVKKILSSETLVNRPDVNGKDSFGFTALHEASYFDHDDIVGLLIKAGAHVLSRDTNGATALHKAAAGNRPSALLILIAQGFADYEERNYTNHWIPLHEAAFH</sequence>
<dbReference type="PANTHER" id="PTHR24171">
    <property type="entry name" value="ANKYRIN REPEAT DOMAIN-CONTAINING PROTEIN 39-RELATED"/>
    <property type="match status" value="1"/>
</dbReference>
<evidence type="ECO:0000256" key="3">
    <source>
        <dbReference type="PROSITE-ProRule" id="PRU00023"/>
    </source>
</evidence>
<dbReference type="Gene3D" id="1.25.40.20">
    <property type="entry name" value="Ankyrin repeat-containing domain"/>
    <property type="match status" value="1"/>
</dbReference>
<keyword evidence="5" id="KW-1185">Reference proteome</keyword>
<evidence type="ECO:0000256" key="2">
    <source>
        <dbReference type="ARBA" id="ARBA00023043"/>
    </source>
</evidence>
<comment type="caution">
    <text evidence="4">The sequence shown here is derived from an EMBL/GenBank/DDBJ whole genome shotgun (WGS) entry which is preliminary data.</text>
</comment>
<proteinExistence type="predicted"/>
<keyword evidence="1" id="KW-0677">Repeat</keyword>
<feature type="non-terminal residue" evidence="4">
    <location>
        <position position="1"/>
    </location>
</feature>
<dbReference type="Pfam" id="PF00023">
    <property type="entry name" value="Ank"/>
    <property type="match status" value="1"/>
</dbReference>
<evidence type="ECO:0000256" key="1">
    <source>
        <dbReference type="ARBA" id="ARBA00022737"/>
    </source>
</evidence>
<organism evidence="4 5">
    <name type="scientific">Rotaria magnacalcarata</name>
    <dbReference type="NCBI Taxonomy" id="392030"/>
    <lineage>
        <taxon>Eukaryota</taxon>
        <taxon>Metazoa</taxon>
        <taxon>Spiralia</taxon>
        <taxon>Gnathifera</taxon>
        <taxon>Rotifera</taxon>
        <taxon>Eurotatoria</taxon>
        <taxon>Bdelloidea</taxon>
        <taxon>Philodinida</taxon>
        <taxon>Philodinidae</taxon>
        <taxon>Rotaria</taxon>
    </lineage>
</organism>
<evidence type="ECO:0000313" key="4">
    <source>
        <dbReference type="EMBL" id="CAF4581341.1"/>
    </source>
</evidence>
<keyword evidence="2 3" id="KW-0040">ANK repeat</keyword>
<dbReference type="SUPFAM" id="SSF48403">
    <property type="entry name" value="Ankyrin repeat"/>
    <property type="match status" value="1"/>
</dbReference>
<dbReference type="Proteomes" id="UP000663866">
    <property type="component" value="Unassembled WGS sequence"/>
</dbReference>
<feature type="non-terminal residue" evidence="4">
    <location>
        <position position="115"/>
    </location>
</feature>
<name>A0A821AQH8_9BILA</name>
<dbReference type="SMART" id="SM00248">
    <property type="entry name" value="ANK"/>
    <property type="match status" value="3"/>
</dbReference>
<dbReference type="EMBL" id="CAJOBG010067748">
    <property type="protein sequence ID" value="CAF4581341.1"/>
    <property type="molecule type" value="Genomic_DNA"/>
</dbReference>